<dbReference type="RefSeq" id="XP_053019620.1">
    <property type="nucleotide sequence ID" value="XM_053168408.1"/>
</dbReference>
<keyword evidence="2" id="KW-1185">Reference proteome</keyword>
<protein>
    <submittedName>
        <fullName evidence="1">Uncharacterized protein</fullName>
    </submittedName>
</protein>
<sequence>MPSLSKHVFAKCMFPLTQVLNRPDKSASELKSWRLRSLMYGRVGSTLIQCAFGQLAVRPRTLGSQGALLPPTRAKSLGSSLLFPSPPSPAHIDLISSSLSSSLMNPTPSTVMNLQLMPW</sequence>
<proteinExistence type="predicted"/>
<name>A0ABY7CJS4_9BASI</name>
<gene>
    <name evidence="1" type="ORF">PtA15_4A516</name>
</gene>
<reference evidence="1" key="1">
    <citation type="submission" date="2022-10" db="EMBL/GenBank/DDBJ databases">
        <title>Puccinia triticina Genome sequencing and assembly.</title>
        <authorList>
            <person name="Li C."/>
        </authorList>
    </citation>
    <scope>NUCLEOTIDE SEQUENCE</scope>
    <source>
        <strain evidence="1">Pt15</strain>
    </source>
</reference>
<accession>A0ABY7CJS4</accession>
<evidence type="ECO:0000313" key="2">
    <source>
        <dbReference type="Proteomes" id="UP001164743"/>
    </source>
</evidence>
<organism evidence="1 2">
    <name type="scientific">Puccinia triticina</name>
    <dbReference type="NCBI Taxonomy" id="208348"/>
    <lineage>
        <taxon>Eukaryota</taxon>
        <taxon>Fungi</taxon>
        <taxon>Dikarya</taxon>
        <taxon>Basidiomycota</taxon>
        <taxon>Pucciniomycotina</taxon>
        <taxon>Pucciniomycetes</taxon>
        <taxon>Pucciniales</taxon>
        <taxon>Pucciniaceae</taxon>
        <taxon>Puccinia</taxon>
    </lineage>
</organism>
<dbReference type="GeneID" id="77809303"/>
<dbReference type="Proteomes" id="UP001164743">
    <property type="component" value="Chromosome 4A"/>
</dbReference>
<evidence type="ECO:0000313" key="1">
    <source>
        <dbReference type="EMBL" id="WAQ84065.1"/>
    </source>
</evidence>
<dbReference type="EMBL" id="CP110424">
    <property type="protein sequence ID" value="WAQ84065.1"/>
    <property type="molecule type" value="Genomic_DNA"/>
</dbReference>